<gene>
    <name evidence="6" type="ORF">BpHYR1_021157</name>
</gene>
<organism evidence="6 7">
    <name type="scientific">Brachionus plicatilis</name>
    <name type="common">Marine rotifer</name>
    <name type="synonym">Brachionus muelleri</name>
    <dbReference type="NCBI Taxonomy" id="10195"/>
    <lineage>
        <taxon>Eukaryota</taxon>
        <taxon>Metazoa</taxon>
        <taxon>Spiralia</taxon>
        <taxon>Gnathifera</taxon>
        <taxon>Rotifera</taxon>
        <taxon>Eurotatoria</taxon>
        <taxon>Monogononta</taxon>
        <taxon>Pseudotrocha</taxon>
        <taxon>Ploima</taxon>
        <taxon>Brachionidae</taxon>
        <taxon>Brachionus</taxon>
    </lineage>
</organism>
<evidence type="ECO:0000256" key="2">
    <source>
        <dbReference type="ARBA" id="ARBA00014223"/>
    </source>
</evidence>
<comment type="subcellular location">
    <subcellularLocation>
        <location evidence="1">Cytoplasm</location>
    </subcellularLocation>
</comment>
<keyword evidence="5" id="KW-0677">Repeat</keyword>
<dbReference type="AlphaFoldDB" id="A0A3M7R7F8"/>
<dbReference type="SUPFAM" id="SSF52075">
    <property type="entry name" value="Outer arm dynein light chain 1"/>
    <property type="match status" value="1"/>
</dbReference>
<dbReference type="Proteomes" id="UP000276133">
    <property type="component" value="Unassembled WGS sequence"/>
</dbReference>
<dbReference type="EMBL" id="REGN01004069">
    <property type="protein sequence ID" value="RNA19331.1"/>
    <property type="molecule type" value="Genomic_DNA"/>
</dbReference>
<feature type="non-terminal residue" evidence="6">
    <location>
        <position position="139"/>
    </location>
</feature>
<evidence type="ECO:0000313" key="7">
    <source>
        <dbReference type="Proteomes" id="UP000276133"/>
    </source>
</evidence>
<accession>A0A3M7R7F8</accession>
<evidence type="ECO:0000313" key="6">
    <source>
        <dbReference type="EMBL" id="RNA19331.1"/>
    </source>
</evidence>
<keyword evidence="4" id="KW-0433">Leucine-rich repeat</keyword>
<keyword evidence="7" id="KW-1185">Reference proteome</keyword>
<comment type="caution">
    <text evidence="6">The sequence shown here is derived from an EMBL/GenBank/DDBJ whole genome shotgun (WGS) entry which is preliminary data.</text>
</comment>
<sequence length="139" mass="15880">MTEPAKKPVKENQIQAKSRIDSRADLIDPIDFSFKDLMNLEEINDATPRLVNNRPAKLVDGKFASLSLKLGYNALKEIPGFYQWCEFSFAYPEKISSLDLSFNCFSVIPEEILNLQGLKCLYLHGNKINNLLEVEKLKK</sequence>
<dbReference type="PROSITE" id="PS51450">
    <property type="entry name" value="LRR"/>
    <property type="match status" value="1"/>
</dbReference>
<dbReference type="STRING" id="10195.A0A3M7R7F8"/>
<dbReference type="Gene3D" id="3.80.10.10">
    <property type="entry name" value="Ribonuclease Inhibitor"/>
    <property type="match status" value="1"/>
</dbReference>
<dbReference type="InterPro" id="IPR001611">
    <property type="entry name" value="Leu-rich_rpt"/>
</dbReference>
<dbReference type="PANTHER" id="PTHR46545">
    <property type="entry name" value="LEUCINE-RICH REPEAT-CONTAINING PROTEIN 51"/>
    <property type="match status" value="1"/>
</dbReference>
<evidence type="ECO:0000256" key="5">
    <source>
        <dbReference type="ARBA" id="ARBA00022737"/>
    </source>
</evidence>
<protein>
    <recommendedName>
        <fullName evidence="2">Leucine-rich repeat-containing protein 51</fullName>
    </recommendedName>
</protein>
<dbReference type="OrthoDB" id="676979at2759"/>
<reference evidence="6 7" key="1">
    <citation type="journal article" date="2018" name="Sci. Rep.">
        <title>Genomic signatures of local adaptation to the degree of environmental predictability in rotifers.</title>
        <authorList>
            <person name="Franch-Gras L."/>
            <person name="Hahn C."/>
            <person name="Garcia-Roger E.M."/>
            <person name="Carmona M.J."/>
            <person name="Serra M."/>
            <person name="Gomez A."/>
        </authorList>
    </citation>
    <scope>NUCLEOTIDE SEQUENCE [LARGE SCALE GENOMIC DNA]</scope>
    <source>
        <strain evidence="6">HYR1</strain>
    </source>
</reference>
<proteinExistence type="predicted"/>
<evidence type="ECO:0000256" key="3">
    <source>
        <dbReference type="ARBA" id="ARBA00022490"/>
    </source>
</evidence>
<name>A0A3M7R7F8_BRAPC</name>
<keyword evidence="3" id="KW-0963">Cytoplasm</keyword>
<dbReference type="InterPro" id="IPR032675">
    <property type="entry name" value="LRR_dom_sf"/>
</dbReference>
<dbReference type="PANTHER" id="PTHR46545:SF1">
    <property type="entry name" value="LEUCINE-RICH REPEAT-CONTAINING PROTEIN 51"/>
    <property type="match status" value="1"/>
</dbReference>
<evidence type="ECO:0000256" key="4">
    <source>
        <dbReference type="ARBA" id="ARBA00022614"/>
    </source>
</evidence>
<evidence type="ECO:0000256" key="1">
    <source>
        <dbReference type="ARBA" id="ARBA00004496"/>
    </source>
</evidence>
<dbReference type="GO" id="GO:0005737">
    <property type="term" value="C:cytoplasm"/>
    <property type="evidence" value="ECO:0007669"/>
    <property type="project" value="UniProtKB-SubCell"/>
</dbReference>